<dbReference type="RefSeq" id="WP_220648356.1">
    <property type="nucleotide sequence ID" value="NZ_CP080647.1"/>
</dbReference>
<dbReference type="PANTHER" id="PTHR43591:SF24">
    <property type="entry name" value="2-METHOXY-6-POLYPRENYL-1,4-BENZOQUINOL METHYLASE, MITOCHONDRIAL"/>
    <property type="match status" value="1"/>
</dbReference>
<gene>
    <name evidence="2" type="ORF">K1J60_26370</name>
</gene>
<evidence type="ECO:0000313" key="2">
    <source>
        <dbReference type="EMBL" id="QYX79572.1"/>
    </source>
</evidence>
<dbReference type="EMBL" id="CP080647">
    <property type="protein sequence ID" value="QYX79572.1"/>
    <property type="molecule type" value="Genomic_DNA"/>
</dbReference>
<proteinExistence type="predicted"/>
<accession>A0ABX8XVF0</accession>
<dbReference type="Proteomes" id="UP000827138">
    <property type="component" value="Chromosome"/>
</dbReference>
<dbReference type="PANTHER" id="PTHR43591">
    <property type="entry name" value="METHYLTRANSFERASE"/>
    <property type="match status" value="1"/>
</dbReference>
<sequence>MTDNENAASAFKAQQERNWHELSAGWDKWYELFERGAEPVTRLLLDGAGLGPKSSVLDIGSGTGQPALAAAARVPGGRVVGVDQAEGMLAVARRRAVEQELTHIDFRRQDAEELDVGEGDFDAVLSRWSLMFLPDADRVLHTAFRALSPGGTFTAAVWGTPPQVPMLSLAFGVAAARLGLPAPPPGAPGPFSMADAEALAARFTKAGFQDVSHQECRIVFTPRDVEEFVEFSWDLLPGWLRARLAETFGDERDQRTVQAVATAAKDFETDGGGLAVPCVAHCVRAVKPR</sequence>
<keyword evidence="2" id="KW-0808">Transferase</keyword>
<protein>
    <submittedName>
        <fullName evidence="2">Class I SAM-dependent methyltransferase</fullName>
    </submittedName>
</protein>
<name>A0ABX8XVF0_9ACTN</name>
<feature type="domain" description="Methyltransferase" evidence="1">
    <location>
        <begin position="56"/>
        <end position="151"/>
    </location>
</feature>
<dbReference type="Gene3D" id="3.40.50.150">
    <property type="entry name" value="Vaccinia Virus protein VP39"/>
    <property type="match status" value="1"/>
</dbReference>
<dbReference type="Pfam" id="PF13649">
    <property type="entry name" value="Methyltransf_25"/>
    <property type="match status" value="1"/>
</dbReference>
<keyword evidence="2" id="KW-0489">Methyltransferase</keyword>
<dbReference type="GO" id="GO:0032259">
    <property type="term" value="P:methylation"/>
    <property type="evidence" value="ECO:0007669"/>
    <property type="project" value="UniProtKB-KW"/>
</dbReference>
<evidence type="ECO:0000313" key="3">
    <source>
        <dbReference type="Proteomes" id="UP000827138"/>
    </source>
</evidence>
<dbReference type="GO" id="GO:0008168">
    <property type="term" value="F:methyltransferase activity"/>
    <property type="evidence" value="ECO:0007669"/>
    <property type="project" value="UniProtKB-KW"/>
</dbReference>
<dbReference type="CDD" id="cd02440">
    <property type="entry name" value="AdoMet_MTases"/>
    <property type="match status" value="1"/>
</dbReference>
<keyword evidence="3" id="KW-1185">Reference proteome</keyword>
<reference evidence="2 3" key="1">
    <citation type="submission" date="2021-08" db="EMBL/GenBank/DDBJ databases">
        <authorList>
            <person name="Ping M."/>
        </authorList>
    </citation>
    <scope>NUCLEOTIDE SEQUENCE [LARGE SCALE GENOMIC DNA]</scope>
    <source>
        <strain evidence="2 3">MG28</strain>
    </source>
</reference>
<dbReference type="InterPro" id="IPR041698">
    <property type="entry name" value="Methyltransf_25"/>
</dbReference>
<organism evidence="2 3">
    <name type="scientific">Streptomyces akebiae</name>
    <dbReference type="NCBI Taxonomy" id="2865673"/>
    <lineage>
        <taxon>Bacteria</taxon>
        <taxon>Bacillati</taxon>
        <taxon>Actinomycetota</taxon>
        <taxon>Actinomycetes</taxon>
        <taxon>Kitasatosporales</taxon>
        <taxon>Streptomycetaceae</taxon>
        <taxon>Streptomyces</taxon>
    </lineage>
</organism>
<dbReference type="SUPFAM" id="SSF53335">
    <property type="entry name" value="S-adenosyl-L-methionine-dependent methyltransferases"/>
    <property type="match status" value="1"/>
</dbReference>
<evidence type="ECO:0000259" key="1">
    <source>
        <dbReference type="Pfam" id="PF13649"/>
    </source>
</evidence>
<dbReference type="InterPro" id="IPR029063">
    <property type="entry name" value="SAM-dependent_MTases_sf"/>
</dbReference>